<dbReference type="InterPro" id="IPR011108">
    <property type="entry name" value="RMMBL"/>
</dbReference>
<dbReference type="InterPro" id="IPR050698">
    <property type="entry name" value="MBL"/>
</dbReference>
<accession>M2PMZ5</accession>
<dbReference type="PANTHER" id="PTHR11203">
    <property type="entry name" value="CLEAVAGE AND POLYADENYLATION SPECIFICITY FACTOR FAMILY MEMBER"/>
    <property type="match status" value="1"/>
</dbReference>
<keyword evidence="8" id="KW-0539">Nucleus</keyword>
<dbReference type="OrthoDB" id="10249535at2759"/>
<dbReference type="GO" id="GO:0005847">
    <property type="term" value="C:mRNA cleavage and polyadenylation specificity factor complex"/>
    <property type="evidence" value="ECO:0007669"/>
    <property type="project" value="TreeGrafter"/>
</dbReference>
<feature type="compositionally biased region" description="Polar residues" evidence="12">
    <location>
        <begin position="782"/>
        <end position="794"/>
    </location>
</feature>
<dbReference type="FunFam" id="3.40.50.10890:FF:000001">
    <property type="entry name" value="Cleavage and polyadenylation specificity factor subunit 3"/>
    <property type="match status" value="1"/>
</dbReference>
<evidence type="ECO:0000256" key="10">
    <source>
        <dbReference type="ARBA" id="ARBA00069466"/>
    </source>
</evidence>
<dbReference type="Gene3D" id="3.40.50.10890">
    <property type="match status" value="1"/>
</dbReference>
<dbReference type="GO" id="GO:0004534">
    <property type="term" value="F:5'-3' RNA exonuclease activity"/>
    <property type="evidence" value="ECO:0007669"/>
    <property type="project" value="TreeGrafter"/>
</dbReference>
<evidence type="ECO:0000256" key="1">
    <source>
        <dbReference type="ARBA" id="ARBA00004123"/>
    </source>
</evidence>
<dbReference type="SMART" id="SM01098">
    <property type="entry name" value="CPSF73-100_C"/>
    <property type="match status" value="1"/>
</dbReference>
<dbReference type="GO" id="GO:0006398">
    <property type="term" value="P:mRNA 3'-end processing by stem-loop binding and cleavage"/>
    <property type="evidence" value="ECO:0007669"/>
    <property type="project" value="TreeGrafter"/>
</dbReference>
<evidence type="ECO:0000256" key="9">
    <source>
        <dbReference type="ARBA" id="ARBA00032592"/>
    </source>
</evidence>
<evidence type="ECO:0000259" key="13">
    <source>
        <dbReference type="SMART" id="SM00849"/>
    </source>
</evidence>
<dbReference type="Gene3D" id="3.60.15.10">
    <property type="entry name" value="Ribonuclease Z/Hydroxyacylglutathione hydrolase-like"/>
    <property type="match status" value="1"/>
</dbReference>
<dbReference type="EMBL" id="KB445796">
    <property type="protein sequence ID" value="EMD37794.1"/>
    <property type="molecule type" value="Genomic_DNA"/>
</dbReference>
<keyword evidence="4" id="KW-0507">mRNA processing</keyword>
<sequence>MADAPTLSITLLGAGQEVGRSCCVIQYRGKTIVCDAGVHPAYNGIASLPFIDELDWSTVDVLLITHFHLDHAAALTYITEKTNFRDGKGKVYMTHPTKALHKFMMQDFVRMSSSTSDALFSPLDLSMSMSAIIPVSAHQVITPCPGVSFTPYHAGHVLGACMFLIDIAGLKILYTGDYSREEDRHLVKAEVPPIRPDVLIVESTYGVQTLEGREEKEQRFTTLVHNIIRRGGHVLLPTFALGRAQELLLILDEYWKKHPDLHNVPIYYASSLARKCMAVYQTYIHTMNANVRTRFAKRDNPFVFKHISNVPQARGWERKIAEGPPCVVLASPGFVTSGPSRELLELWAPDSRNGIIVTGYSVEGTMARDILNEPEEITSVKGQTIPRKLSVDYISFSAHVDYSQNSEFIELVNAQHIVLVHGEQTAMGRLRAAMQDRYKNRDQDVKIHTPRNLETLELTFRGERVAKAIGTLAAKPPQPNDVLSGLLVAKDYSYTLLDPRDLRDFAGLSTCVVTQRQKLVLGVGWDLVRWHLEGMFGKVEEGLDKDGIPTIRVMGAVDVKHTQEHELTLEWDSSASNDMIADSTLALITGIDKSPASAKLTTHPHSHSHTSDHSHPHADIEDESAVVTRIQRIATFLEAHFGEVELHMPEETDESEQGEDHPEPALLVRLDEADAVINLLSMTVTSTSESLRKRVEVVLDMAISTVSSLNEAFTSGVSLTSDETTQPPEKDKTGTPTVDETRGPSNADSGRDADQTSAALSEEPKQEDADMQTEDAKVITIDQPQEPSAANAHQTEGEAQGADEGSETGSDDDAILEVHD</sequence>
<dbReference type="CDD" id="cd16292">
    <property type="entry name" value="CPSF3-like_MBL-fold"/>
    <property type="match status" value="1"/>
</dbReference>
<dbReference type="Pfam" id="PF07521">
    <property type="entry name" value="RMMBL"/>
    <property type="match status" value="1"/>
</dbReference>
<dbReference type="SMART" id="SM01027">
    <property type="entry name" value="Beta-Casp"/>
    <property type="match status" value="1"/>
</dbReference>
<evidence type="ECO:0000256" key="3">
    <source>
        <dbReference type="ARBA" id="ARBA00018311"/>
    </source>
</evidence>
<dbReference type="GO" id="GO:0003723">
    <property type="term" value="F:RNA binding"/>
    <property type="evidence" value="ECO:0007669"/>
    <property type="project" value="TreeGrafter"/>
</dbReference>
<dbReference type="InterPro" id="IPR036866">
    <property type="entry name" value="RibonucZ/Hydroxyglut_hydro"/>
</dbReference>
<evidence type="ECO:0000259" key="14">
    <source>
        <dbReference type="SMART" id="SM01027"/>
    </source>
</evidence>
<dbReference type="Pfam" id="PF16661">
    <property type="entry name" value="Lactamase_B_6"/>
    <property type="match status" value="1"/>
</dbReference>
<comment type="similarity">
    <text evidence="2">Belongs to the metallo-beta-lactamase superfamily. RNA-metabolizing metallo-beta-lactamase-like family. CPSF2/YSH1 subfamily.</text>
</comment>
<feature type="domain" description="Pre-mRNA 3'-end-processing endonuclease polyadenylation factor C-term" evidence="15">
    <location>
        <begin position="479"/>
        <end position="709"/>
    </location>
</feature>
<evidence type="ECO:0000256" key="8">
    <source>
        <dbReference type="ARBA" id="ARBA00023242"/>
    </source>
</evidence>
<feature type="compositionally biased region" description="Acidic residues" evidence="12">
    <location>
        <begin position="804"/>
        <end position="820"/>
    </location>
</feature>
<name>M2PMZ5_CERS8</name>
<organism evidence="16 17">
    <name type="scientific">Ceriporiopsis subvermispora (strain B)</name>
    <name type="common">White-rot fungus</name>
    <name type="synonym">Gelatoporia subvermispora</name>
    <dbReference type="NCBI Taxonomy" id="914234"/>
    <lineage>
        <taxon>Eukaryota</taxon>
        <taxon>Fungi</taxon>
        <taxon>Dikarya</taxon>
        <taxon>Basidiomycota</taxon>
        <taxon>Agaricomycotina</taxon>
        <taxon>Agaricomycetes</taxon>
        <taxon>Polyporales</taxon>
        <taxon>Gelatoporiaceae</taxon>
        <taxon>Gelatoporia</taxon>
    </lineage>
</organism>
<keyword evidence="6" id="KW-0255">Endonuclease</keyword>
<feature type="region of interest" description="Disordered" evidence="12">
    <location>
        <begin position="717"/>
        <end position="820"/>
    </location>
</feature>
<dbReference type="PANTHER" id="PTHR11203:SF11">
    <property type="entry name" value="CLEAVAGE AND POLYADENYLATION SPECIFICITY FACTOR SUBUNIT 3"/>
    <property type="match status" value="1"/>
</dbReference>
<evidence type="ECO:0000259" key="15">
    <source>
        <dbReference type="SMART" id="SM01098"/>
    </source>
</evidence>
<feature type="compositionally biased region" description="Basic and acidic residues" evidence="12">
    <location>
        <begin position="609"/>
        <end position="619"/>
    </location>
</feature>
<gene>
    <name evidence="16" type="ORF">CERSUDRAFT_154677</name>
</gene>
<evidence type="ECO:0000256" key="6">
    <source>
        <dbReference type="ARBA" id="ARBA00022759"/>
    </source>
</evidence>
<dbReference type="Proteomes" id="UP000016930">
    <property type="component" value="Unassembled WGS sequence"/>
</dbReference>
<evidence type="ECO:0000256" key="4">
    <source>
        <dbReference type="ARBA" id="ARBA00022664"/>
    </source>
</evidence>
<dbReference type="AlphaFoldDB" id="M2PMZ5"/>
<feature type="compositionally biased region" description="Polar residues" evidence="12">
    <location>
        <begin position="734"/>
        <end position="748"/>
    </location>
</feature>
<dbReference type="STRING" id="914234.M2PMZ5"/>
<evidence type="ECO:0000313" key="17">
    <source>
        <dbReference type="Proteomes" id="UP000016930"/>
    </source>
</evidence>
<dbReference type="Pfam" id="PF11718">
    <property type="entry name" value="CPSF73-100_C"/>
    <property type="match status" value="1"/>
</dbReference>
<dbReference type="InterPro" id="IPR021718">
    <property type="entry name" value="CPSF73-100_C"/>
</dbReference>
<dbReference type="Pfam" id="PF10996">
    <property type="entry name" value="Beta-Casp"/>
    <property type="match status" value="1"/>
</dbReference>
<evidence type="ECO:0000256" key="7">
    <source>
        <dbReference type="ARBA" id="ARBA00022801"/>
    </source>
</evidence>
<reference evidence="16 17" key="1">
    <citation type="journal article" date="2012" name="Proc. Natl. Acad. Sci. U.S.A.">
        <title>Comparative genomics of Ceriporiopsis subvermispora and Phanerochaete chrysosporium provide insight into selective ligninolysis.</title>
        <authorList>
            <person name="Fernandez-Fueyo E."/>
            <person name="Ruiz-Duenas F.J."/>
            <person name="Ferreira P."/>
            <person name="Floudas D."/>
            <person name="Hibbett D.S."/>
            <person name="Canessa P."/>
            <person name="Larrondo L.F."/>
            <person name="James T.Y."/>
            <person name="Seelenfreund D."/>
            <person name="Lobos S."/>
            <person name="Polanco R."/>
            <person name="Tello M."/>
            <person name="Honda Y."/>
            <person name="Watanabe T."/>
            <person name="Watanabe T."/>
            <person name="Ryu J.S."/>
            <person name="Kubicek C.P."/>
            <person name="Schmoll M."/>
            <person name="Gaskell J."/>
            <person name="Hammel K.E."/>
            <person name="St John F.J."/>
            <person name="Vanden Wymelenberg A."/>
            <person name="Sabat G."/>
            <person name="Splinter BonDurant S."/>
            <person name="Syed K."/>
            <person name="Yadav J.S."/>
            <person name="Doddapaneni H."/>
            <person name="Subramanian V."/>
            <person name="Lavin J.L."/>
            <person name="Oguiza J.A."/>
            <person name="Perez G."/>
            <person name="Pisabarro A.G."/>
            <person name="Ramirez L."/>
            <person name="Santoyo F."/>
            <person name="Master E."/>
            <person name="Coutinho P.M."/>
            <person name="Henrissat B."/>
            <person name="Lombard V."/>
            <person name="Magnuson J.K."/>
            <person name="Kuees U."/>
            <person name="Hori C."/>
            <person name="Igarashi K."/>
            <person name="Samejima M."/>
            <person name="Held B.W."/>
            <person name="Barry K.W."/>
            <person name="LaButti K.M."/>
            <person name="Lapidus A."/>
            <person name="Lindquist E.A."/>
            <person name="Lucas S.M."/>
            <person name="Riley R."/>
            <person name="Salamov A.A."/>
            <person name="Hoffmeister D."/>
            <person name="Schwenk D."/>
            <person name="Hadar Y."/>
            <person name="Yarden O."/>
            <person name="de Vries R.P."/>
            <person name="Wiebenga A."/>
            <person name="Stenlid J."/>
            <person name="Eastwood D."/>
            <person name="Grigoriev I.V."/>
            <person name="Berka R.M."/>
            <person name="Blanchette R.A."/>
            <person name="Kersten P."/>
            <person name="Martinez A.T."/>
            <person name="Vicuna R."/>
            <person name="Cullen D."/>
        </authorList>
    </citation>
    <scope>NUCLEOTIDE SEQUENCE [LARGE SCALE GENOMIC DNA]</scope>
    <source>
        <strain evidence="16 17">B</strain>
    </source>
</reference>
<dbReference type="SUPFAM" id="SSF56281">
    <property type="entry name" value="Metallo-hydrolase/oxidoreductase"/>
    <property type="match status" value="1"/>
</dbReference>
<evidence type="ECO:0000256" key="2">
    <source>
        <dbReference type="ARBA" id="ARBA00010624"/>
    </source>
</evidence>
<evidence type="ECO:0000313" key="16">
    <source>
        <dbReference type="EMBL" id="EMD37794.1"/>
    </source>
</evidence>
<feature type="domain" description="Beta-Casp" evidence="14">
    <location>
        <begin position="244"/>
        <end position="370"/>
    </location>
</feature>
<dbReference type="InterPro" id="IPR001279">
    <property type="entry name" value="Metallo-B-lactamas"/>
</dbReference>
<proteinExistence type="inferred from homology"/>
<dbReference type="InterPro" id="IPR022712">
    <property type="entry name" value="Beta_Casp"/>
</dbReference>
<keyword evidence="17" id="KW-1185">Reference proteome</keyword>
<feature type="region of interest" description="Disordered" evidence="12">
    <location>
        <begin position="596"/>
        <end position="619"/>
    </location>
</feature>
<protein>
    <recommendedName>
        <fullName evidence="3">Endoribonuclease YSH1</fullName>
    </recommendedName>
    <alternativeName>
        <fullName evidence="10">Endoribonuclease ysh1</fullName>
    </alternativeName>
    <alternativeName>
        <fullName evidence="9 11">mRNA 3'-end-processing protein YSH1</fullName>
    </alternativeName>
</protein>
<dbReference type="GO" id="GO:0004521">
    <property type="term" value="F:RNA endonuclease activity"/>
    <property type="evidence" value="ECO:0007669"/>
    <property type="project" value="TreeGrafter"/>
</dbReference>
<feature type="domain" description="Metallo-beta-lactamase" evidence="13">
    <location>
        <begin position="19"/>
        <end position="232"/>
    </location>
</feature>
<feature type="compositionally biased region" description="Polar residues" evidence="12">
    <location>
        <begin position="717"/>
        <end position="727"/>
    </location>
</feature>
<comment type="subcellular location">
    <subcellularLocation>
        <location evidence="1">Nucleus</location>
    </subcellularLocation>
</comment>
<keyword evidence="7" id="KW-0378">Hydrolase</keyword>
<evidence type="ECO:0000256" key="11">
    <source>
        <dbReference type="ARBA" id="ARBA00075008"/>
    </source>
</evidence>
<evidence type="ECO:0000256" key="5">
    <source>
        <dbReference type="ARBA" id="ARBA00022722"/>
    </source>
</evidence>
<dbReference type="HOGENOM" id="CLU_009673_2_0_1"/>
<keyword evidence="5" id="KW-0540">Nuclease</keyword>
<evidence type="ECO:0000256" key="12">
    <source>
        <dbReference type="SAM" id="MobiDB-lite"/>
    </source>
</evidence>
<dbReference type="SMART" id="SM00849">
    <property type="entry name" value="Lactamase_B"/>
    <property type="match status" value="1"/>
</dbReference>